<dbReference type="NCBIfam" id="NF033788">
    <property type="entry name" value="HTH_metalloreg"/>
    <property type="match status" value="1"/>
</dbReference>
<dbReference type="EMBL" id="VFPP01000001">
    <property type="protein sequence ID" value="TQM79402.1"/>
    <property type="molecule type" value="Genomic_DNA"/>
</dbReference>
<keyword evidence="2" id="KW-0238">DNA-binding</keyword>
<proteinExistence type="predicted"/>
<keyword evidence="6" id="KW-1185">Reference proteome</keyword>
<keyword evidence="1" id="KW-0805">Transcription regulation</keyword>
<dbReference type="InterPro" id="IPR011991">
    <property type="entry name" value="ArsR-like_HTH"/>
</dbReference>
<dbReference type="Proteomes" id="UP000316628">
    <property type="component" value="Unassembled WGS sequence"/>
</dbReference>
<dbReference type="PANTHER" id="PTHR33154:SF18">
    <property type="entry name" value="ARSENICAL RESISTANCE OPERON REPRESSOR"/>
    <property type="match status" value="1"/>
</dbReference>
<dbReference type="PANTHER" id="PTHR33154">
    <property type="entry name" value="TRANSCRIPTIONAL REGULATOR, ARSR FAMILY"/>
    <property type="match status" value="1"/>
</dbReference>
<dbReference type="SUPFAM" id="SSF46785">
    <property type="entry name" value="Winged helix' DNA-binding domain"/>
    <property type="match status" value="1"/>
</dbReference>
<feature type="domain" description="HTH arsR-type" evidence="4">
    <location>
        <begin position="10"/>
        <end position="107"/>
    </location>
</feature>
<comment type="caution">
    <text evidence="5">The sequence shown here is derived from an EMBL/GenBank/DDBJ whole genome shotgun (WGS) entry which is preliminary data.</text>
</comment>
<dbReference type="InterPro" id="IPR051081">
    <property type="entry name" value="HTH_MetalResp_TranReg"/>
</dbReference>
<dbReference type="GO" id="GO:0003700">
    <property type="term" value="F:DNA-binding transcription factor activity"/>
    <property type="evidence" value="ECO:0007669"/>
    <property type="project" value="InterPro"/>
</dbReference>
<dbReference type="OrthoDB" id="9798835at2"/>
<dbReference type="CDD" id="cd00090">
    <property type="entry name" value="HTH_ARSR"/>
    <property type="match status" value="1"/>
</dbReference>
<name>A0A543J996_9PSEU</name>
<dbReference type="PROSITE" id="PS50987">
    <property type="entry name" value="HTH_ARSR_2"/>
    <property type="match status" value="1"/>
</dbReference>
<evidence type="ECO:0000256" key="3">
    <source>
        <dbReference type="ARBA" id="ARBA00023163"/>
    </source>
</evidence>
<dbReference type="PRINTS" id="PR00778">
    <property type="entry name" value="HTHARSR"/>
</dbReference>
<evidence type="ECO:0000313" key="5">
    <source>
        <dbReference type="EMBL" id="TQM79402.1"/>
    </source>
</evidence>
<dbReference type="SMART" id="SM00418">
    <property type="entry name" value="HTH_ARSR"/>
    <property type="match status" value="1"/>
</dbReference>
<evidence type="ECO:0000256" key="2">
    <source>
        <dbReference type="ARBA" id="ARBA00023125"/>
    </source>
</evidence>
<keyword evidence="3" id="KW-0804">Transcription</keyword>
<evidence type="ECO:0000259" key="4">
    <source>
        <dbReference type="PROSITE" id="PS50987"/>
    </source>
</evidence>
<dbReference type="InterPro" id="IPR036390">
    <property type="entry name" value="WH_DNA-bd_sf"/>
</dbReference>
<dbReference type="Gene3D" id="1.10.10.10">
    <property type="entry name" value="Winged helix-like DNA-binding domain superfamily/Winged helix DNA-binding domain"/>
    <property type="match status" value="1"/>
</dbReference>
<dbReference type="AlphaFoldDB" id="A0A543J996"/>
<gene>
    <name evidence="5" type="ORF">FHX81_1709</name>
</gene>
<accession>A0A543J996</accession>
<protein>
    <submittedName>
        <fullName evidence="5">ArsR family transcriptional regulator</fullName>
    </submittedName>
</protein>
<dbReference type="InterPro" id="IPR036388">
    <property type="entry name" value="WH-like_DNA-bd_sf"/>
</dbReference>
<dbReference type="Pfam" id="PF01022">
    <property type="entry name" value="HTH_5"/>
    <property type="match status" value="1"/>
</dbReference>
<evidence type="ECO:0000256" key="1">
    <source>
        <dbReference type="ARBA" id="ARBA00023015"/>
    </source>
</evidence>
<sequence length="124" mass="13591">MAALSLESSADRTDLVSAAVLFKAMADPIRLKVVALVRSAPDQEACFCDLRDHFDVPQSSLSHHLKILVQAGVLDRERRGTWSWYSLRPDSMDVMVQTLRPDGPLQLVTDACGDECGADSSRCS</sequence>
<dbReference type="RefSeq" id="WP_141983818.1">
    <property type="nucleotide sequence ID" value="NZ_VFPP01000001.1"/>
</dbReference>
<dbReference type="GO" id="GO:0003677">
    <property type="term" value="F:DNA binding"/>
    <property type="evidence" value="ECO:0007669"/>
    <property type="project" value="UniProtKB-KW"/>
</dbReference>
<reference evidence="5 6" key="1">
    <citation type="submission" date="2019-06" db="EMBL/GenBank/DDBJ databases">
        <title>Sequencing the genomes of 1000 actinobacteria strains.</title>
        <authorList>
            <person name="Klenk H.-P."/>
        </authorList>
    </citation>
    <scope>NUCLEOTIDE SEQUENCE [LARGE SCALE GENOMIC DNA]</scope>
    <source>
        <strain evidence="5 6">DSM 45456</strain>
    </source>
</reference>
<dbReference type="InterPro" id="IPR001845">
    <property type="entry name" value="HTH_ArsR_DNA-bd_dom"/>
</dbReference>
<evidence type="ECO:0000313" key="6">
    <source>
        <dbReference type="Proteomes" id="UP000316628"/>
    </source>
</evidence>
<organism evidence="5 6">
    <name type="scientific">Saccharothrix saharensis</name>
    <dbReference type="NCBI Taxonomy" id="571190"/>
    <lineage>
        <taxon>Bacteria</taxon>
        <taxon>Bacillati</taxon>
        <taxon>Actinomycetota</taxon>
        <taxon>Actinomycetes</taxon>
        <taxon>Pseudonocardiales</taxon>
        <taxon>Pseudonocardiaceae</taxon>
        <taxon>Saccharothrix</taxon>
    </lineage>
</organism>